<organism evidence="8 9">
    <name type="scientific">Quillaja saponaria</name>
    <name type="common">Soap bark tree</name>
    <dbReference type="NCBI Taxonomy" id="32244"/>
    <lineage>
        <taxon>Eukaryota</taxon>
        <taxon>Viridiplantae</taxon>
        <taxon>Streptophyta</taxon>
        <taxon>Embryophyta</taxon>
        <taxon>Tracheophyta</taxon>
        <taxon>Spermatophyta</taxon>
        <taxon>Magnoliopsida</taxon>
        <taxon>eudicotyledons</taxon>
        <taxon>Gunneridae</taxon>
        <taxon>Pentapetalae</taxon>
        <taxon>rosids</taxon>
        <taxon>fabids</taxon>
        <taxon>Fabales</taxon>
        <taxon>Quillajaceae</taxon>
        <taxon>Quillaja</taxon>
    </lineage>
</organism>
<keyword evidence="4" id="KW-0804">Transcription</keyword>
<dbReference type="SUPFAM" id="SSF101936">
    <property type="entry name" value="DNA-binding pseudobarrel domain"/>
    <property type="match status" value="1"/>
</dbReference>
<dbReference type="FunFam" id="2.40.330.10:FF:000002">
    <property type="entry name" value="B3 domain-containing protein"/>
    <property type="match status" value="1"/>
</dbReference>
<dbReference type="CDD" id="cd10017">
    <property type="entry name" value="B3_DNA"/>
    <property type="match status" value="1"/>
</dbReference>
<protein>
    <submittedName>
        <fullName evidence="8">B3 domain-containing transcription factor</fullName>
    </submittedName>
</protein>
<dbReference type="EMBL" id="JARAOO010000011">
    <property type="protein sequence ID" value="KAJ7951401.1"/>
    <property type="molecule type" value="Genomic_DNA"/>
</dbReference>
<dbReference type="InterPro" id="IPR003340">
    <property type="entry name" value="B3_DNA-bd"/>
</dbReference>
<keyword evidence="3" id="KW-0238">DNA-binding</keyword>
<accession>A0AAD7PDC4</accession>
<name>A0AAD7PDC4_QUISA</name>
<proteinExistence type="predicted"/>
<keyword evidence="5" id="KW-0539">Nucleus</keyword>
<dbReference type="Proteomes" id="UP001163823">
    <property type="component" value="Chromosome 11"/>
</dbReference>
<evidence type="ECO:0000256" key="3">
    <source>
        <dbReference type="ARBA" id="ARBA00023125"/>
    </source>
</evidence>
<gene>
    <name evidence="8" type="ORF">O6P43_027454</name>
</gene>
<evidence type="ECO:0000256" key="2">
    <source>
        <dbReference type="ARBA" id="ARBA00023015"/>
    </source>
</evidence>
<feature type="region of interest" description="Disordered" evidence="6">
    <location>
        <begin position="1"/>
        <end position="34"/>
    </location>
</feature>
<feature type="region of interest" description="Disordered" evidence="6">
    <location>
        <begin position="371"/>
        <end position="391"/>
    </location>
</feature>
<dbReference type="Gene3D" id="2.40.330.10">
    <property type="entry name" value="DNA-binding pseudobarrel domain"/>
    <property type="match status" value="1"/>
</dbReference>
<dbReference type="InterPro" id="IPR044800">
    <property type="entry name" value="LEC2-like"/>
</dbReference>
<dbReference type="GO" id="GO:0003700">
    <property type="term" value="F:DNA-binding transcription factor activity"/>
    <property type="evidence" value="ECO:0007669"/>
    <property type="project" value="InterPro"/>
</dbReference>
<dbReference type="PANTHER" id="PTHR31140">
    <property type="entry name" value="B3 DOMAIN-CONTAINING TRANSCRIPTION FACTOR ABI3"/>
    <property type="match status" value="1"/>
</dbReference>
<feature type="compositionally biased region" description="Basic and acidic residues" evidence="6">
    <location>
        <begin position="1"/>
        <end position="12"/>
    </location>
</feature>
<keyword evidence="9" id="KW-1185">Reference proteome</keyword>
<dbReference type="GO" id="GO:0005634">
    <property type="term" value="C:nucleus"/>
    <property type="evidence" value="ECO:0007669"/>
    <property type="project" value="UniProtKB-SubCell"/>
</dbReference>
<sequence length="391" mass="44933">MELKQEAKGYSDKEEDEEEEENIIREERLPQIQDSATNFNRNNHLEFMDLSLGSSGSGTDLTNTTTPVAKEHMFDKVVTPSDVGKLNRLVIPKQHAEKYFPLDSSTNERGLVLNFDDRTGKSWRFRYSYWNSSQSYVMTKGWSRFVKEKKLDAGDIVSFQRGVGESYKHRLYIDWKRRSDQHSSTDPNSMLIQNQHQYLSQYNSMRWGARLYSLPHSPSSYVNYNIHQHQQYHQYPFHHHDHHYNQYEVNSGSGSVFNYPNNLTMAQQQEGSSTGCGEAPIVFESVPIGHHHHATKTTATSKRLRLFGVNMEYYNPDEEEEEPEAQCCILPSTIASTTPQVTHGTVLHNSVVSPLLPSSSLQLRLPHSAPMSSFNPARFPDKGETSMQYFQ</sequence>
<keyword evidence="2" id="KW-0805">Transcription regulation</keyword>
<dbReference type="Pfam" id="PF02362">
    <property type="entry name" value="B3"/>
    <property type="match status" value="1"/>
</dbReference>
<feature type="domain" description="TF-B3" evidence="7">
    <location>
        <begin position="74"/>
        <end position="179"/>
    </location>
</feature>
<evidence type="ECO:0000256" key="1">
    <source>
        <dbReference type="ARBA" id="ARBA00004123"/>
    </source>
</evidence>
<comment type="caution">
    <text evidence="8">The sequence shown here is derived from an EMBL/GenBank/DDBJ whole genome shotgun (WGS) entry which is preliminary data.</text>
</comment>
<evidence type="ECO:0000256" key="5">
    <source>
        <dbReference type="ARBA" id="ARBA00023242"/>
    </source>
</evidence>
<comment type="subcellular location">
    <subcellularLocation>
        <location evidence="1">Nucleus</location>
    </subcellularLocation>
</comment>
<evidence type="ECO:0000259" key="7">
    <source>
        <dbReference type="PROSITE" id="PS50863"/>
    </source>
</evidence>
<evidence type="ECO:0000256" key="4">
    <source>
        <dbReference type="ARBA" id="ARBA00023163"/>
    </source>
</evidence>
<dbReference type="KEGG" id="qsa:O6P43_027454"/>
<dbReference type="InterPro" id="IPR015300">
    <property type="entry name" value="DNA-bd_pseudobarrel_sf"/>
</dbReference>
<evidence type="ECO:0000313" key="8">
    <source>
        <dbReference type="EMBL" id="KAJ7951401.1"/>
    </source>
</evidence>
<evidence type="ECO:0000256" key="6">
    <source>
        <dbReference type="SAM" id="MobiDB-lite"/>
    </source>
</evidence>
<dbReference type="SMART" id="SM01019">
    <property type="entry name" value="B3"/>
    <property type="match status" value="1"/>
</dbReference>
<evidence type="ECO:0000313" key="9">
    <source>
        <dbReference type="Proteomes" id="UP001163823"/>
    </source>
</evidence>
<reference evidence="8" key="1">
    <citation type="journal article" date="2023" name="Science">
        <title>Elucidation of the pathway for biosynthesis of saponin adjuvants from the soapbark tree.</title>
        <authorList>
            <person name="Reed J."/>
            <person name="Orme A."/>
            <person name="El-Demerdash A."/>
            <person name="Owen C."/>
            <person name="Martin L.B.B."/>
            <person name="Misra R.C."/>
            <person name="Kikuchi S."/>
            <person name="Rejzek M."/>
            <person name="Martin A.C."/>
            <person name="Harkess A."/>
            <person name="Leebens-Mack J."/>
            <person name="Louveau T."/>
            <person name="Stephenson M.J."/>
            <person name="Osbourn A."/>
        </authorList>
    </citation>
    <scope>NUCLEOTIDE SEQUENCE</scope>
    <source>
        <strain evidence="8">S10</strain>
    </source>
</reference>
<dbReference type="PROSITE" id="PS50863">
    <property type="entry name" value="B3"/>
    <property type="match status" value="1"/>
</dbReference>
<dbReference type="PANTHER" id="PTHR31140:SF123">
    <property type="entry name" value="B3 DOMAIN-CONTAINING TRANSCRIPTION FACTOR NGA1"/>
    <property type="match status" value="1"/>
</dbReference>
<dbReference type="AlphaFoldDB" id="A0AAD7PDC4"/>
<dbReference type="GO" id="GO:0003677">
    <property type="term" value="F:DNA binding"/>
    <property type="evidence" value="ECO:0007669"/>
    <property type="project" value="UniProtKB-KW"/>
</dbReference>